<dbReference type="Proteomes" id="UP000278152">
    <property type="component" value="Chromosome"/>
</dbReference>
<dbReference type="AlphaFoldDB" id="A0A3G9JDM7"/>
<proteinExistence type="predicted"/>
<dbReference type="Gene3D" id="1.20.90.10">
    <property type="entry name" value="Phospholipase A2 domain"/>
    <property type="match status" value="1"/>
</dbReference>
<dbReference type="GO" id="GO:0006644">
    <property type="term" value="P:phospholipid metabolic process"/>
    <property type="evidence" value="ECO:0007669"/>
    <property type="project" value="InterPro"/>
</dbReference>
<evidence type="ECO:0000313" key="2">
    <source>
        <dbReference type="Proteomes" id="UP000278152"/>
    </source>
</evidence>
<dbReference type="KEGG" id="mvz:myaer102_04920"/>
<organism evidence="1 2">
    <name type="scientific">Microcystis viridis NIES-102</name>
    <dbReference type="NCBI Taxonomy" id="213615"/>
    <lineage>
        <taxon>Bacteria</taxon>
        <taxon>Bacillati</taxon>
        <taxon>Cyanobacteriota</taxon>
        <taxon>Cyanophyceae</taxon>
        <taxon>Oscillatoriophycideae</taxon>
        <taxon>Chroococcales</taxon>
        <taxon>Microcystaceae</taxon>
        <taxon>Microcystis</taxon>
    </lineage>
</organism>
<dbReference type="InterPro" id="IPR036444">
    <property type="entry name" value="PLipase_A2_dom_sf"/>
</dbReference>
<name>A0A3G9JDM7_MICVR</name>
<dbReference type="EMBL" id="AP019314">
    <property type="protein sequence ID" value="BBH38012.1"/>
    <property type="molecule type" value="Genomic_DNA"/>
</dbReference>
<evidence type="ECO:0000313" key="1">
    <source>
        <dbReference type="EMBL" id="BBH38012.1"/>
    </source>
</evidence>
<dbReference type="GO" id="GO:0050482">
    <property type="term" value="P:arachidonate secretion"/>
    <property type="evidence" value="ECO:0007669"/>
    <property type="project" value="InterPro"/>
</dbReference>
<protein>
    <submittedName>
        <fullName evidence="1">Uncharacterized protein</fullName>
    </submittedName>
</protein>
<gene>
    <name evidence="1" type="ORF">myaer102_04920</name>
</gene>
<dbReference type="GO" id="GO:0004623">
    <property type="term" value="F:phospholipase A2 activity"/>
    <property type="evidence" value="ECO:0007669"/>
    <property type="project" value="InterPro"/>
</dbReference>
<accession>A0A3G9JDM7</accession>
<sequence length="215" mass="24170">MKTTLSRSVMKSEFGKLTSRMALMSISNCVTFLFISTSFLLLIEPVKAQDCGSKNGISIPCWDDFKDSDEGSESLPFYPYAKRPNGCSIPGGRPGEYDNFGSLGYDFSFREPCNNHDRCYYTLGTDANDCNTRYRAELFQVCHNGASQPLKPQDFFTGGASRAAVIENCLTRADFMSQAVFAVQHRYHTEAQNAQADYRKFGLKPRPFRTAFPDF</sequence>
<reference evidence="1 2" key="1">
    <citation type="submission" date="2018-11" db="EMBL/GenBank/DDBJ databases">
        <title>Complete genome sequence of Microcystis aeruginosa NIES-102.</title>
        <authorList>
            <person name="Yamaguchi H."/>
            <person name="Suzuki S."/>
            <person name="Kawachi M."/>
        </authorList>
    </citation>
    <scope>NUCLEOTIDE SEQUENCE [LARGE SCALE GENOMIC DNA]</scope>
    <source>
        <strain evidence="1 2">NIES-102</strain>
    </source>
</reference>